<dbReference type="InterPro" id="IPR043428">
    <property type="entry name" value="LivM-like"/>
</dbReference>
<dbReference type="RefSeq" id="WP_408180810.1">
    <property type="nucleotide sequence ID" value="NZ_JAQQEZ010000038.1"/>
</dbReference>
<proteinExistence type="predicted"/>
<evidence type="ECO:0000256" key="5">
    <source>
        <dbReference type="ARBA" id="ARBA00023136"/>
    </source>
</evidence>
<keyword evidence="5 6" id="KW-0472">Membrane</keyword>
<keyword evidence="4 6" id="KW-1133">Transmembrane helix</keyword>
<dbReference type="PANTHER" id="PTHR30482:SF17">
    <property type="entry name" value="ABC TRANSPORTER ATP-BINDING PROTEIN"/>
    <property type="match status" value="1"/>
</dbReference>
<evidence type="ECO:0000256" key="3">
    <source>
        <dbReference type="ARBA" id="ARBA00022692"/>
    </source>
</evidence>
<feature type="transmembrane region" description="Helical" evidence="6">
    <location>
        <begin position="37"/>
        <end position="56"/>
    </location>
</feature>
<feature type="transmembrane region" description="Helical" evidence="6">
    <location>
        <begin position="154"/>
        <end position="181"/>
    </location>
</feature>
<gene>
    <name evidence="7" type="ORF">PQR57_35350</name>
</gene>
<dbReference type="PANTHER" id="PTHR30482">
    <property type="entry name" value="HIGH-AFFINITY BRANCHED-CHAIN AMINO ACID TRANSPORT SYSTEM PERMEASE"/>
    <property type="match status" value="1"/>
</dbReference>
<evidence type="ECO:0000256" key="4">
    <source>
        <dbReference type="ARBA" id="ARBA00022989"/>
    </source>
</evidence>
<reference evidence="7 8" key="1">
    <citation type="journal article" date="2024" name="Chem. Sci.">
        <title>Discovery of megapolipeptins by genome mining of a Burkholderiales bacteria collection.</title>
        <authorList>
            <person name="Paulo B.S."/>
            <person name="Recchia M.J.J."/>
            <person name="Lee S."/>
            <person name="Fergusson C.H."/>
            <person name="Romanowski S.B."/>
            <person name="Hernandez A."/>
            <person name="Krull N."/>
            <person name="Liu D.Y."/>
            <person name="Cavanagh H."/>
            <person name="Bos A."/>
            <person name="Gray C.A."/>
            <person name="Murphy B.T."/>
            <person name="Linington R.G."/>
            <person name="Eustaquio A.S."/>
        </authorList>
    </citation>
    <scope>NUCLEOTIDE SEQUENCE [LARGE SCALE GENOMIC DNA]</scope>
    <source>
        <strain evidence="7 8">RL17-350-BIC-A</strain>
    </source>
</reference>
<keyword evidence="2" id="KW-1003">Cell membrane</keyword>
<comment type="subcellular location">
    <subcellularLocation>
        <location evidence="1">Cell membrane</location>
        <topology evidence="1">Multi-pass membrane protein</topology>
    </subcellularLocation>
</comment>
<evidence type="ECO:0000256" key="2">
    <source>
        <dbReference type="ARBA" id="ARBA00022475"/>
    </source>
</evidence>
<organism evidence="7 8">
    <name type="scientific">Paraburkholderia dipogonis</name>
    <dbReference type="NCBI Taxonomy" id="1211383"/>
    <lineage>
        <taxon>Bacteria</taxon>
        <taxon>Pseudomonadati</taxon>
        <taxon>Pseudomonadota</taxon>
        <taxon>Betaproteobacteria</taxon>
        <taxon>Burkholderiales</taxon>
        <taxon>Burkholderiaceae</taxon>
        <taxon>Paraburkholderia</taxon>
    </lineage>
</organism>
<dbReference type="InterPro" id="IPR001851">
    <property type="entry name" value="ABC_transp_permease"/>
</dbReference>
<dbReference type="CDD" id="cd06581">
    <property type="entry name" value="TM_PBP1_LivM_like"/>
    <property type="match status" value="1"/>
</dbReference>
<name>A0ABW9B070_9BURK</name>
<feature type="transmembrane region" description="Helical" evidence="6">
    <location>
        <begin position="111"/>
        <end position="134"/>
    </location>
</feature>
<comment type="caution">
    <text evidence="7">The sequence shown here is derived from an EMBL/GenBank/DDBJ whole genome shotgun (WGS) entry which is preliminary data.</text>
</comment>
<accession>A0ABW9B070</accession>
<evidence type="ECO:0000313" key="7">
    <source>
        <dbReference type="EMBL" id="MFM0006250.1"/>
    </source>
</evidence>
<keyword evidence="3 6" id="KW-0812">Transmembrane</keyword>
<sequence length="327" mass="33910">MSHLSMGRQVPLLVVAAGLLLAPAVLSEAVLPELTRLVVLIGAAMSLNILVGTTGLISMGQGIFLGFGAYVVAIATIRYGVSYWTAGLLCLVVVIPLAMLIGLTSLRARHLFFALLTMAIGQVAFVAVALSYSLTGGDDGLVGVVVPAWLEGDLAQHFFATGVAIAVCIGLLGLLGSPFGMMLRAVRDNSARVASLGGNPKVFELVAFTLAGTVGTIFGVLYAATEGGADPHLFSWTTSATLLIMVALGGRSLFAGPIIGGVLLEIPRAYAQVHTSHADLVVGAIVIVCAVMFPEGIGPPLYSALRKTWARRRAGPRDANSHLPVEK</sequence>
<dbReference type="Pfam" id="PF02653">
    <property type="entry name" value="BPD_transp_2"/>
    <property type="match status" value="1"/>
</dbReference>
<dbReference type="Proteomes" id="UP001629230">
    <property type="component" value="Unassembled WGS sequence"/>
</dbReference>
<evidence type="ECO:0000256" key="1">
    <source>
        <dbReference type="ARBA" id="ARBA00004651"/>
    </source>
</evidence>
<keyword evidence="8" id="KW-1185">Reference proteome</keyword>
<dbReference type="EMBL" id="JAQQEZ010000038">
    <property type="protein sequence ID" value="MFM0006250.1"/>
    <property type="molecule type" value="Genomic_DNA"/>
</dbReference>
<evidence type="ECO:0000256" key="6">
    <source>
        <dbReference type="SAM" id="Phobius"/>
    </source>
</evidence>
<feature type="transmembrane region" description="Helical" evidence="6">
    <location>
        <begin position="86"/>
        <end position="104"/>
    </location>
</feature>
<feature type="transmembrane region" description="Helical" evidence="6">
    <location>
        <begin position="276"/>
        <end position="293"/>
    </location>
</feature>
<protein>
    <submittedName>
        <fullName evidence="7">Branched-chain amino acid ABC transporter permease</fullName>
    </submittedName>
</protein>
<evidence type="ECO:0000313" key="8">
    <source>
        <dbReference type="Proteomes" id="UP001629230"/>
    </source>
</evidence>
<feature type="transmembrane region" description="Helical" evidence="6">
    <location>
        <begin position="202"/>
        <end position="222"/>
    </location>
</feature>
<feature type="transmembrane region" description="Helical" evidence="6">
    <location>
        <begin position="242"/>
        <end position="264"/>
    </location>
</feature>